<keyword evidence="1" id="KW-1133">Transmembrane helix</keyword>
<sequence>MNENTVNKNIDKSNYIKILLLMFLVSAVIAITGTISKQRLGYEYVFHSSISVIHMFSWILTVGLSIMISLTYLDSGRGLFIVPFILFAMCVVYGFTYEEEVRCGDYIIKEVQGLGEKMIFYYEDVNMFIMKRSHQEIIR</sequence>
<feature type="transmembrane region" description="Helical" evidence="1">
    <location>
        <begin position="15"/>
        <end position="35"/>
    </location>
</feature>
<feature type="transmembrane region" description="Helical" evidence="1">
    <location>
        <begin position="55"/>
        <end position="73"/>
    </location>
</feature>
<proteinExistence type="predicted"/>
<dbReference type="EMBL" id="NOJY02000124">
    <property type="protein sequence ID" value="RDY25105.1"/>
    <property type="molecule type" value="Genomic_DNA"/>
</dbReference>
<name>A0A371IX93_9FIRM</name>
<evidence type="ECO:0000313" key="2">
    <source>
        <dbReference type="EMBL" id="RDY25105.1"/>
    </source>
</evidence>
<evidence type="ECO:0000256" key="1">
    <source>
        <dbReference type="SAM" id="Phobius"/>
    </source>
</evidence>
<protein>
    <submittedName>
        <fullName evidence="2">Uncharacterized protein</fullName>
    </submittedName>
</protein>
<gene>
    <name evidence="2" type="ORF">CHL78_019965</name>
</gene>
<comment type="caution">
    <text evidence="2">The sequence shown here is derived from an EMBL/GenBank/DDBJ whole genome shotgun (WGS) entry which is preliminary data.</text>
</comment>
<feature type="transmembrane region" description="Helical" evidence="1">
    <location>
        <begin position="79"/>
        <end position="97"/>
    </location>
</feature>
<accession>A0A371IX93</accession>
<dbReference type="OrthoDB" id="9856228at2"/>
<dbReference type="Proteomes" id="UP000215694">
    <property type="component" value="Unassembled WGS sequence"/>
</dbReference>
<evidence type="ECO:0000313" key="3">
    <source>
        <dbReference type="Proteomes" id="UP000215694"/>
    </source>
</evidence>
<dbReference type="AlphaFoldDB" id="A0A371IX93"/>
<keyword evidence="3" id="KW-1185">Reference proteome</keyword>
<reference evidence="2 3" key="1">
    <citation type="journal article" date="2017" name="Genome Announc.">
        <title>Draft Genome Sequence of Romboutsia weinsteinii sp. nov. Strain CCRI-19649(T) Isolated from Surface Water.</title>
        <authorList>
            <person name="Maheux A.F."/>
            <person name="Boudreau D.K."/>
            <person name="Berube E."/>
            <person name="Boissinot M."/>
            <person name="Cantin P."/>
            <person name="Raymond F."/>
            <person name="Corbeil J."/>
            <person name="Omar R.F."/>
            <person name="Bergeron M.G."/>
        </authorList>
    </citation>
    <scope>NUCLEOTIDE SEQUENCE [LARGE SCALE GENOMIC DNA]</scope>
    <source>
        <strain evidence="2 3">CCRI-19649</strain>
    </source>
</reference>
<organism evidence="2 3">
    <name type="scientific">Romboutsia weinsteinii</name>
    <dbReference type="NCBI Taxonomy" id="2020949"/>
    <lineage>
        <taxon>Bacteria</taxon>
        <taxon>Bacillati</taxon>
        <taxon>Bacillota</taxon>
        <taxon>Clostridia</taxon>
        <taxon>Peptostreptococcales</taxon>
        <taxon>Peptostreptococcaceae</taxon>
        <taxon>Romboutsia</taxon>
    </lineage>
</organism>
<keyword evidence="1" id="KW-0812">Transmembrane</keyword>
<dbReference type="RefSeq" id="WP_094368182.1">
    <property type="nucleotide sequence ID" value="NZ_NOJY02000124.1"/>
</dbReference>
<keyword evidence="1" id="KW-0472">Membrane</keyword>